<evidence type="ECO:0000256" key="3">
    <source>
        <dbReference type="ARBA" id="ARBA00022989"/>
    </source>
</evidence>
<feature type="transmembrane region" description="Helical" evidence="5">
    <location>
        <begin position="153"/>
        <end position="181"/>
    </location>
</feature>
<feature type="transmembrane region" description="Helical" evidence="5">
    <location>
        <begin position="80"/>
        <end position="112"/>
    </location>
</feature>
<dbReference type="Pfam" id="PF07264">
    <property type="entry name" value="EI24"/>
    <property type="match status" value="1"/>
</dbReference>
<dbReference type="EMBL" id="JRPL02000002">
    <property type="protein sequence ID" value="TLD84642.1"/>
    <property type="molecule type" value="Genomic_DNA"/>
</dbReference>
<keyword evidence="4 5" id="KW-0472">Membrane</keyword>
<evidence type="ECO:0000256" key="2">
    <source>
        <dbReference type="ARBA" id="ARBA00022692"/>
    </source>
</evidence>
<feature type="transmembrane region" description="Helical" evidence="5">
    <location>
        <begin position="215"/>
        <end position="242"/>
    </location>
</feature>
<evidence type="ECO:0008006" key="8">
    <source>
        <dbReference type="Google" id="ProtNLM"/>
    </source>
</evidence>
<proteinExistence type="predicted"/>
<evidence type="ECO:0000313" key="7">
    <source>
        <dbReference type="Proteomes" id="UP000029878"/>
    </source>
</evidence>
<organism evidence="6 7">
    <name type="scientific">Helicobacter trogontum</name>
    <dbReference type="NCBI Taxonomy" id="50960"/>
    <lineage>
        <taxon>Bacteria</taxon>
        <taxon>Pseudomonadati</taxon>
        <taxon>Campylobacterota</taxon>
        <taxon>Epsilonproteobacteria</taxon>
        <taxon>Campylobacterales</taxon>
        <taxon>Helicobacteraceae</taxon>
        <taxon>Helicobacter</taxon>
    </lineage>
</organism>
<keyword evidence="2 5" id="KW-0812">Transmembrane</keyword>
<evidence type="ECO:0000256" key="1">
    <source>
        <dbReference type="ARBA" id="ARBA00004141"/>
    </source>
</evidence>
<dbReference type="OrthoDB" id="5325872at2"/>
<comment type="caution">
    <text evidence="6">The sequence shown here is derived from an EMBL/GenBank/DDBJ whole genome shotgun (WGS) entry which is preliminary data.</text>
</comment>
<evidence type="ECO:0000313" key="6">
    <source>
        <dbReference type="EMBL" id="TLD84642.1"/>
    </source>
</evidence>
<dbReference type="Proteomes" id="UP000029878">
    <property type="component" value="Unassembled WGS sequence"/>
</dbReference>
<evidence type="ECO:0000256" key="4">
    <source>
        <dbReference type="ARBA" id="ARBA00023136"/>
    </source>
</evidence>
<comment type="subcellular location">
    <subcellularLocation>
        <location evidence="1">Membrane</location>
        <topology evidence="1">Multi-pass membrane protein</topology>
    </subcellularLocation>
</comment>
<dbReference type="RefSeq" id="WP_034345071.1">
    <property type="nucleotide sequence ID" value="NZ_FZNG01000035.1"/>
</dbReference>
<accession>A0A099VBK4</accession>
<reference evidence="6 7" key="1">
    <citation type="journal article" date="2014" name="Genome Announc.">
        <title>Draft genome sequences of eight enterohepatic helicobacter species isolated from both laboratory and wild rodents.</title>
        <authorList>
            <person name="Sheh A."/>
            <person name="Shen Z."/>
            <person name="Fox J.G."/>
        </authorList>
    </citation>
    <scope>NUCLEOTIDE SEQUENCE [LARGE SCALE GENOMIC DNA]</scope>
    <source>
        <strain evidence="6 7">ATCC 700114</strain>
    </source>
</reference>
<name>A0A099VBK4_9HELI</name>
<gene>
    <name evidence="6" type="ORF">LS81_001120</name>
</gene>
<keyword evidence="3 5" id="KW-1133">Transmembrane helix</keyword>
<feature type="transmembrane region" description="Helical" evidence="5">
    <location>
        <begin position="31"/>
        <end position="60"/>
    </location>
</feature>
<dbReference type="InterPro" id="IPR059112">
    <property type="entry name" value="CysZ/EI24"/>
</dbReference>
<protein>
    <recommendedName>
        <fullName evidence="8">EI24 domain-containing protein</fullName>
    </recommendedName>
</protein>
<dbReference type="AlphaFoldDB" id="A0A099VBK4"/>
<evidence type="ECO:0000256" key="5">
    <source>
        <dbReference type="SAM" id="Phobius"/>
    </source>
</evidence>
<sequence length="268" mass="31398">MKINITFPFAKQVSMQCFRQAWQSLQHKRMLFLSILPLCCTILLWMVILTSSIMHFDWFLHQFPSMWINYASNDGFLPKISYYLLIFFATIIMLLCCVILVGICMSIINAFLAPLVVQFVHKTYYPYIKTTPPNFTQSLYLSALLFIKTLFQFVVFLLCCYLLSFIGLGFIGLLLGVFIYFQFYCKNLNHDVGISIMSQELYKLFLQTNKWPLTFVNILIFIPLYIPVINCFIATWQILVLAHYMFAWYSQYGNIEGSTYIEEAVIVE</sequence>